<organism evidence="1 2">
    <name type="scientific">Spiroplasma taiwanense CT-1</name>
    <dbReference type="NCBI Taxonomy" id="1276220"/>
    <lineage>
        <taxon>Bacteria</taxon>
        <taxon>Bacillati</taxon>
        <taxon>Mycoplasmatota</taxon>
        <taxon>Mollicutes</taxon>
        <taxon>Entomoplasmatales</taxon>
        <taxon>Spiroplasmataceae</taxon>
        <taxon>Spiroplasma</taxon>
    </lineage>
</organism>
<protein>
    <submittedName>
        <fullName evidence="1">Uncharacterized protein</fullName>
    </submittedName>
</protein>
<dbReference type="AlphaFoldDB" id="S5LXU6"/>
<dbReference type="STRING" id="1276220.STAIW_v1c08330"/>
<sequence>MNKENITRKNYKMFCLIIKIFWFKKNIQSLLNILAKMIFLKSKNKYVWELYKDYQIIEKLERNQFAVLTHICKENNFNEISKEIRVISLRYKNSFENKRNQFLDD</sequence>
<dbReference type="EMBL" id="CP005074">
    <property type="protein sequence ID" value="AGR41421.1"/>
    <property type="molecule type" value="Genomic_DNA"/>
</dbReference>
<name>S5LXU6_9MOLU</name>
<evidence type="ECO:0000313" key="1">
    <source>
        <dbReference type="EMBL" id="AGR41421.1"/>
    </source>
</evidence>
<gene>
    <name evidence="1" type="ORF">STAIW_v1c08330</name>
</gene>
<keyword evidence="2" id="KW-1185">Reference proteome</keyword>
<proteinExistence type="predicted"/>
<dbReference type="OrthoDB" id="9852168at2"/>
<dbReference type="PATRIC" id="fig|1276220.3.peg.850"/>
<dbReference type="RefSeq" id="WP_020834560.1">
    <property type="nucleotide sequence ID" value="NC_021846.1"/>
</dbReference>
<reference evidence="1 2" key="1">
    <citation type="journal article" date="2013" name="Genome Biol. Evol.">
        <title>Comparison of metabolic capacities and inference of gene content evolution in mosquito-associated Spiroplasma diminutum and S. taiwanense.</title>
        <authorList>
            <person name="Lo W.S."/>
            <person name="Ku C."/>
            <person name="Chen L.L."/>
            <person name="Chang T.H."/>
            <person name="Kuo C.H."/>
        </authorList>
    </citation>
    <scope>NUCLEOTIDE SEQUENCE [LARGE SCALE GENOMIC DNA]</scope>
    <source>
        <strain evidence="1">CT-1</strain>
    </source>
</reference>
<evidence type="ECO:0000313" key="2">
    <source>
        <dbReference type="Proteomes" id="UP000014984"/>
    </source>
</evidence>
<dbReference type="HOGENOM" id="CLU_2234900_0_0_14"/>
<dbReference type="Proteomes" id="UP000014984">
    <property type="component" value="Chromosome"/>
</dbReference>
<accession>S5LXU6</accession>
<dbReference type="KEGG" id="stai:STAIW_v1c08330"/>